<dbReference type="OrthoDB" id="9827567at2"/>
<evidence type="ECO:0000313" key="2">
    <source>
        <dbReference type="EMBL" id="GAX62832.1"/>
    </source>
</evidence>
<keyword evidence="1" id="KW-0812">Transmembrane</keyword>
<dbReference type="GO" id="GO:0008233">
    <property type="term" value="F:peptidase activity"/>
    <property type="evidence" value="ECO:0007669"/>
    <property type="project" value="UniProtKB-KW"/>
</dbReference>
<sequence>MKKSVSYFIYLLGLIICVTFSGVSYGIELNPIEERINDTIKLGESNPGKKIFETDLVKAAIFGNWPNYGGGLIKTKLVNLAVVSAMTRKARKTLTKQDALGMMGSDVLTISYRGGEDVFKIKMSQNGREIEPVKMVRPNLERKGVKNHVVFYSVSFLYTKLNLEEKATILVLKNFGDEKHVVDFSKIK</sequence>
<evidence type="ECO:0000313" key="3">
    <source>
        <dbReference type="Proteomes" id="UP000218542"/>
    </source>
</evidence>
<keyword evidence="2" id="KW-0645">Protease</keyword>
<keyword evidence="3" id="KW-1185">Reference proteome</keyword>
<proteinExistence type="predicted"/>
<keyword evidence="1" id="KW-1133">Transmembrane helix</keyword>
<keyword evidence="1" id="KW-0472">Membrane</keyword>
<organism evidence="2 3">
    <name type="scientific">Candidatus Scalindua japonica</name>
    <dbReference type="NCBI Taxonomy" id="1284222"/>
    <lineage>
        <taxon>Bacteria</taxon>
        <taxon>Pseudomonadati</taxon>
        <taxon>Planctomycetota</taxon>
        <taxon>Candidatus Brocadiia</taxon>
        <taxon>Candidatus Brocadiales</taxon>
        <taxon>Candidatus Scalinduaceae</taxon>
        <taxon>Candidatus Scalindua</taxon>
    </lineage>
</organism>
<feature type="transmembrane region" description="Helical" evidence="1">
    <location>
        <begin position="7"/>
        <end position="27"/>
    </location>
</feature>
<dbReference type="RefSeq" id="WP_096896225.1">
    <property type="nucleotide sequence ID" value="NZ_BAOS01000044.1"/>
</dbReference>
<evidence type="ECO:0000256" key="1">
    <source>
        <dbReference type="SAM" id="Phobius"/>
    </source>
</evidence>
<protein>
    <submittedName>
        <fullName evidence="2">Periplasmic protease</fullName>
    </submittedName>
</protein>
<reference evidence="3" key="1">
    <citation type="journal article" date="2017" name="Environ. Microbiol. Rep.">
        <title>Genetic Diversity of Marine Anaerobic Ammonium-Oxidizing Bacteria as Revealed by Genomic and Proteomic Analyses of 'Candidatus Scalindua japonica'.</title>
        <authorList>
            <person name="Oshiki M."/>
            <person name="Mizuto K."/>
            <person name="Kimura Z."/>
            <person name="Kindaichi T."/>
            <person name="Satoh H."/>
            <person name="Okabe S."/>
        </authorList>
    </citation>
    <scope>NUCLEOTIDE SEQUENCE [LARGE SCALE GENOMIC DNA]</scope>
    <source>
        <strain evidence="3">husup-a2</strain>
    </source>
</reference>
<dbReference type="AlphaFoldDB" id="A0A286U3Z5"/>
<dbReference type="EMBL" id="BAOS01000044">
    <property type="protein sequence ID" value="GAX62832.1"/>
    <property type="molecule type" value="Genomic_DNA"/>
</dbReference>
<gene>
    <name evidence="2" type="ORF">SCALIN_C44_0013</name>
</gene>
<dbReference type="Proteomes" id="UP000218542">
    <property type="component" value="Unassembled WGS sequence"/>
</dbReference>
<accession>A0A286U3Z5</accession>
<name>A0A286U3Z5_9BACT</name>
<comment type="caution">
    <text evidence="2">The sequence shown here is derived from an EMBL/GenBank/DDBJ whole genome shotgun (WGS) entry which is preliminary data.</text>
</comment>
<dbReference type="GO" id="GO:0006508">
    <property type="term" value="P:proteolysis"/>
    <property type="evidence" value="ECO:0007669"/>
    <property type="project" value="UniProtKB-KW"/>
</dbReference>
<keyword evidence="2" id="KW-0378">Hydrolase</keyword>